<keyword evidence="4" id="KW-0804">Transcription</keyword>
<evidence type="ECO:0000313" key="6">
    <source>
        <dbReference type="EMBL" id="MBS4201139.1"/>
    </source>
</evidence>
<organism evidence="6 7">
    <name type="scientific">Lederbergia citrisecunda</name>
    <dbReference type="NCBI Taxonomy" id="2833583"/>
    <lineage>
        <taxon>Bacteria</taxon>
        <taxon>Bacillati</taxon>
        <taxon>Bacillota</taxon>
        <taxon>Bacilli</taxon>
        <taxon>Bacillales</taxon>
        <taxon>Bacillaceae</taxon>
        <taxon>Lederbergia</taxon>
    </lineage>
</organism>
<dbReference type="Gene3D" id="1.10.10.10">
    <property type="entry name" value="Winged helix-like DNA-binding domain superfamily/Winged helix DNA-binding domain"/>
    <property type="match status" value="1"/>
</dbReference>
<dbReference type="InterPro" id="IPR005119">
    <property type="entry name" value="LysR_subst-bd"/>
</dbReference>
<comment type="similarity">
    <text evidence="1">Belongs to the LysR transcriptional regulatory family.</text>
</comment>
<dbReference type="GO" id="GO:0003677">
    <property type="term" value="F:DNA binding"/>
    <property type="evidence" value="ECO:0007669"/>
    <property type="project" value="UniProtKB-KW"/>
</dbReference>
<keyword evidence="2" id="KW-0805">Transcription regulation</keyword>
<evidence type="ECO:0000313" key="7">
    <source>
        <dbReference type="Proteomes" id="UP000682713"/>
    </source>
</evidence>
<gene>
    <name evidence="6" type="ORF">KHA93_15980</name>
</gene>
<sequence length="318" mass="36333">MINWLKLIFFFILKVLSKLKTTYLEYFIEVARTSSFTEAAENLYITQPALSRIIKSLEDELGTPLFVRARKKLILTDAGHVLNKHAHIIVKQVDLLKTELGNLLTPKKGHIRIGLPTITNSFFFSKLLASFHHEYPDVTFQLEEDGSKVIEEKIIDNRLDIGVIVLPDDHSRLDYFSFINETLKLVVPSSHPLVKKEEVTLDELKKEKFIMFNQDFELRNLILAACKESSFQPNIISETSQLDFIEEMVASNLGITLLPESTCAELTSHLHTITIANPTIEWNLALVWKKDAYLSQIAKEFIRFAKSKLTNLNDSSSP</sequence>
<evidence type="ECO:0000256" key="2">
    <source>
        <dbReference type="ARBA" id="ARBA00023015"/>
    </source>
</evidence>
<dbReference type="EMBL" id="JAGYPJ010000001">
    <property type="protein sequence ID" value="MBS4201139.1"/>
    <property type="molecule type" value="Genomic_DNA"/>
</dbReference>
<dbReference type="GO" id="GO:0003700">
    <property type="term" value="F:DNA-binding transcription factor activity"/>
    <property type="evidence" value="ECO:0007669"/>
    <property type="project" value="InterPro"/>
</dbReference>
<evidence type="ECO:0000256" key="4">
    <source>
        <dbReference type="ARBA" id="ARBA00023163"/>
    </source>
</evidence>
<dbReference type="Proteomes" id="UP000682713">
    <property type="component" value="Unassembled WGS sequence"/>
</dbReference>
<dbReference type="InterPro" id="IPR036388">
    <property type="entry name" value="WH-like_DNA-bd_sf"/>
</dbReference>
<evidence type="ECO:0000259" key="5">
    <source>
        <dbReference type="PROSITE" id="PS50931"/>
    </source>
</evidence>
<dbReference type="InterPro" id="IPR036390">
    <property type="entry name" value="WH_DNA-bd_sf"/>
</dbReference>
<keyword evidence="3" id="KW-0238">DNA-binding</keyword>
<dbReference type="Pfam" id="PF00126">
    <property type="entry name" value="HTH_1"/>
    <property type="match status" value="1"/>
</dbReference>
<dbReference type="InterPro" id="IPR000847">
    <property type="entry name" value="LysR_HTH_N"/>
</dbReference>
<dbReference type="InterPro" id="IPR050950">
    <property type="entry name" value="HTH-type_LysR_regulators"/>
</dbReference>
<dbReference type="PANTHER" id="PTHR30419:SF8">
    <property type="entry name" value="NITROGEN ASSIMILATION TRANSCRIPTIONAL ACTIVATOR-RELATED"/>
    <property type="match status" value="1"/>
</dbReference>
<dbReference type="SUPFAM" id="SSF46785">
    <property type="entry name" value="Winged helix' DNA-binding domain"/>
    <property type="match status" value="1"/>
</dbReference>
<feature type="domain" description="HTH lysR-type" evidence="5">
    <location>
        <begin position="19"/>
        <end position="76"/>
    </location>
</feature>
<dbReference type="PROSITE" id="PS50931">
    <property type="entry name" value="HTH_LYSR"/>
    <property type="match status" value="1"/>
</dbReference>
<dbReference type="SUPFAM" id="SSF53850">
    <property type="entry name" value="Periplasmic binding protein-like II"/>
    <property type="match status" value="1"/>
</dbReference>
<evidence type="ECO:0000256" key="3">
    <source>
        <dbReference type="ARBA" id="ARBA00023125"/>
    </source>
</evidence>
<accession>A0A942YM65</accession>
<dbReference type="PRINTS" id="PR00039">
    <property type="entry name" value="HTHLYSR"/>
</dbReference>
<protein>
    <submittedName>
        <fullName evidence="6">LysR family transcriptional regulator</fullName>
    </submittedName>
</protein>
<dbReference type="FunFam" id="1.10.10.10:FF:000001">
    <property type="entry name" value="LysR family transcriptional regulator"/>
    <property type="match status" value="1"/>
</dbReference>
<dbReference type="CDD" id="cd08438">
    <property type="entry name" value="PBP2_CidR"/>
    <property type="match status" value="1"/>
</dbReference>
<dbReference type="GO" id="GO:0005829">
    <property type="term" value="C:cytosol"/>
    <property type="evidence" value="ECO:0007669"/>
    <property type="project" value="TreeGrafter"/>
</dbReference>
<comment type="caution">
    <text evidence="6">The sequence shown here is derived from an EMBL/GenBank/DDBJ whole genome shotgun (WGS) entry which is preliminary data.</text>
</comment>
<name>A0A942YM65_9BACI</name>
<dbReference type="Gene3D" id="3.40.190.290">
    <property type="match status" value="1"/>
</dbReference>
<reference evidence="6 7" key="1">
    <citation type="submission" date="2021-05" db="EMBL/GenBank/DDBJ databases">
        <title>Novel Bacillus species.</title>
        <authorList>
            <person name="Liu G."/>
        </authorList>
    </citation>
    <scope>NUCLEOTIDE SEQUENCE [LARGE SCALE GENOMIC DNA]</scope>
    <source>
        <strain evidence="6 7">FJAT-49732</strain>
    </source>
</reference>
<dbReference type="PANTHER" id="PTHR30419">
    <property type="entry name" value="HTH-TYPE TRANSCRIPTIONAL REGULATOR YBHD"/>
    <property type="match status" value="1"/>
</dbReference>
<evidence type="ECO:0000256" key="1">
    <source>
        <dbReference type="ARBA" id="ARBA00009437"/>
    </source>
</evidence>
<dbReference type="Pfam" id="PF03466">
    <property type="entry name" value="LysR_substrate"/>
    <property type="match status" value="1"/>
</dbReference>
<dbReference type="AlphaFoldDB" id="A0A942YM65"/>
<keyword evidence="7" id="KW-1185">Reference proteome</keyword>
<proteinExistence type="inferred from homology"/>